<evidence type="ECO:0000259" key="7">
    <source>
        <dbReference type="PROSITE" id="PS50056"/>
    </source>
</evidence>
<accession>A0A9P7VDW0</accession>
<dbReference type="SUPFAM" id="SSF52799">
    <property type="entry name" value="(Phosphotyrosine protein) phosphatases II"/>
    <property type="match status" value="1"/>
</dbReference>
<dbReference type="AlphaFoldDB" id="A0A9P7VDW0"/>
<dbReference type="PROSITE" id="PS50054">
    <property type="entry name" value="TYR_PHOSPHATASE_DUAL"/>
    <property type="match status" value="1"/>
</dbReference>
<evidence type="ECO:0000313" key="8">
    <source>
        <dbReference type="EMBL" id="KAG7195867.1"/>
    </source>
</evidence>
<name>A0A9P7VDW0_9ASCO</name>
<gene>
    <name evidence="8" type="primary">YVH1</name>
    <name evidence="8" type="ORF">KQ657_002252</name>
</gene>
<keyword evidence="3" id="KW-0378">Hydrolase</keyword>
<evidence type="ECO:0000256" key="3">
    <source>
        <dbReference type="ARBA" id="ARBA00022801"/>
    </source>
</evidence>
<dbReference type="InterPro" id="IPR029021">
    <property type="entry name" value="Prot-tyrosine_phosphatase-like"/>
</dbReference>
<evidence type="ECO:0000256" key="4">
    <source>
        <dbReference type="ARBA" id="ARBA00022912"/>
    </source>
</evidence>
<dbReference type="RefSeq" id="XP_043051412.1">
    <property type="nucleotide sequence ID" value="XM_043193024.1"/>
</dbReference>
<keyword evidence="9" id="KW-1185">Reference proteome</keyword>
<organism evidence="8 9">
    <name type="scientific">Scheffersomyces spartinae</name>
    <dbReference type="NCBI Taxonomy" id="45513"/>
    <lineage>
        <taxon>Eukaryota</taxon>
        <taxon>Fungi</taxon>
        <taxon>Dikarya</taxon>
        <taxon>Ascomycota</taxon>
        <taxon>Saccharomycotina</taxon>
        <taxon>Pichiomycetes</taxon>
        <taxon>Debaryomycetaceae</taxon>
        <taxon>Scheffersomyces</taxon>
    </lineage>
</organism>
<keyword evidence="4" id="KW-0904">Protein phosphatase</keyword>
<proteinExistence type="inferred from homology"/>
<comment type="caution">
    <text evidence="8">The sequence shown here is derived from an EMBL/GenBank/DDBJ whole genome shotgun (WGS) entry which is preliminary data.</text>
</comment>
<dbReference type="InterPro" id="IPR016278">
    <property type="entry name" value="DUSP12"/>
</dbReference>
<dbReference type="SMART" id="SM00195">
    <property type="entry name" value="DSPc"/>
    <property type="match status" value="1"/>
</dbReference>
<comment type="similarity">
    <text evidence="1">Belongs to the protein-tyrosine phosphatase family. Non-receptor class dual specificity subfamily.</text>
</comment>
<dbReference type="EMBL" id="JAHMUF010000002">
    <property type="protein sequence ID" value="KAG7195867.1"/>
    <property type="molecule type" value="Genomic_DNA"/>
</dbReference>
<dbReference type="PANTHER" id="PTHR45848">
    <property type="entry name" value="DUAL SPECIFICITY PROTEIN PHOSPHATASE 12 FAMILY MEMBER"/>
    <property type="match status" value="1"/>
</dbReference>
<dbReference type="CDD" id="cd14518">
    <property type="entry name" value="DSP_fungal_YVH1"/>
    <property type="match status" value="1"/>
</dbReference>
<evidence type="ECO:0000256" key="5">
    <source>
        <dbReference type="PIRSR" id="PIRSR000941-50"/>
    </source>
</evidence>
<sequence length="344" mass="38947">MIHRILGNIFISDIAPINDENIDLQKEQGITHILSVLSGPIPSHIINHEPKFTLLQIAITDENSTNIIEHFPETNKFIDSALFKPEQLKQMSSKERPSVKHHGSILIHCAQGCSRSVAVLCAYLMYRYHLTLVQAQYAINRKREDVNATIPNEAFMQQLQLYQDIAFDLNAEAYKKWEKARCIELDSTGSMLRDAYLEKQAEGKSHGESPDNKASEEFDEKVSQLRCKKCRQLLCLTSQLDQHQPPESDSKQGMFIKKAPNSRRIISVQNASASCSHYFLSEPVNWMKDELVGKGDLEGKFQCPKCVSKVGGYSWRGSRCSCGKWMIPAIHLQSAKVDMMPYSG</sequence>
<evidence type="ECO:0000256" key="2">
    <source>
        <dbReference type="ARBA" id="ARBA00013064"/>
    </source>
</evidence>
<evidence type="ECO:0000259" key="6">
    <source>
        <dbReference type="PROSITE" id="PS50054"/>
    </source>
</evidence>
<evidence type="ECO:0000313" key="9">
    <source>
        <dbReference type="Proteomes" id="UP000790833"/>
    </source>
</evidence>
<dbReference type="OrthoDB" id="2017893at2759"/>
<dbReference type="InterPro" id="IPR020422">
    <property type="entry name" value="TYR_PHOSPHATASE_DUAL_dom"/>
</dbReference>
<dbReference type="InterPro" id="IPR000387">
    <property type="entry name" value="Tyr_Pase_dom"/>
</dbReference>
<dbReference type="Gene3D" id="3.90.190.10">
    <property type="entry name" value="Protein tyrosine phosphatase superfamily"/>
    <property type="match status" value="1"/>
</dbReference>
<dbReference type="Pfam" id="PF00782">
    <property type="entry name" value="DSPc"/>
    <property type="match status" value="1"/>
</dbReference>
<dbReference type="GO" id="GO:0004725">
    <property type="term" value="F:protein tyrosine phosphatase activity"/>
    <property type="evidence" value="ECO:0007669"/>
    <property type="project" value="UniProtKB-EC"/>
</dbReference>
<dbReference type="InterPro" id="IPR000340">
    <property type="entry name" value="Dual-sp_phosphatase_cat-dom"/>
</dbReference>
<dbReference type="GO" id="GO:0005634">
    <property type="term" value="C:nucleus"/>
    <property type="evidence" value="ECO:0007669"/>
    <property type="project" value="TreeGrafter"/>
</dbReference>
<feature type="domain" description="Tyrosine specific protein phosphatases" evidence="7">
    <location>
        <begin position="86"/>
        <end position="143"/>
    </location>
</feature>
<dbReference type="PIRSF" id="PIRSF000941">
    <property type="entry name" value="DUSP12"/>
    <property type="match status" value="1"/>
</dbReference>
<dbReference type="PANTHER" id="PTHR45848:SF4">
    <property type="entry name" value="DUAL SPECIFICITY PROTEIN PHOSPHATASE 12"/>
    <property type="match status" value="1"/>
</dbReference>
<dbReference type="PROSITE" id="PS50056">
    <property type="entry name" value="TYR_PHOSPHATASE_2"/>
    <property type="match status" value="1"/>
</dbReference>
<reference evidence="8" key="1">
    <citation type="submission" date="2021-03" db="EMBL/GenBank/DDBJ databases">
        <authorList>
            <person name="Palmer J.M."/>
        </authorList>
    </citation>
    <scope>NUCLEOTIDE SEQUENCE</scope>
    <source>
        <strain evidence="8">ARV_011</strain>
    </source>
</reference>
<protein>
    <recommendedName>
        <fullName evidence="2">protein-tyrosine-phosphatase</fullName>
        <ecNumber evidence="2">3.1.3.48</ecNumber>
    </recommendedName>
</protein>
<feature type="domain" description="Tyrosine-protein phosphatase" evidence="6">
    <location>
        <begin position="1"/>
        <end position="168"/>
    </location>
</feature>
<dbReference type="GO" id="GO:0008138">
    <property type="term" value="F:protein tyrosine/serine/threonine phosphatase activity"/>
    <property type="evidence" value="ECO:0007669"/>
    <property type="project" value="InterPro"/>
</dbReference>
<feature type="active site" description="Phosphocysteine intermediate" evidence="5">
    <location>
        <position position="109"/>
    </location>
</feature>
<dbReference type="Proteomes" id="UP000790833">
    <property type="component" value="Unassembled WGS sequence"/>
</dbReference>
<evidence type="ECO:0000256" key="1">
    <source>
        <dbReference type="ARBA" id="ARBA00008601"/>
    </source>
</evidence>
<dbReference type="EC" id="3.1.3.48" evidence="2"/>
<dbReference type="GeneID" id="66115626"/>